<evidence type="ECO:0000256" key="1">
    <source>
        <dbReference type="ARBA" id="ARBA00023015"/>
    </source>
</evidence>
<dbReference type="AlphaFoldDB" id="A0A3N0CK15"/>
<keyword evidence="6" id="KW-1185">Reference proteome</keyword>
<feature type="domain" description="HTH marR-type" evidence="4">
    <location>
        <begin position="9"/>
        <end position="137"/>
    </location>
</feature>
<keyword evidence="1" id="KW-0805">Transcription regulation</keyword>
<dbReference type="InterPro" id="IPR000835">
    <property type="entry name" value="HTH_MarR-typ"/>
</dbReference>
<dbReference type="InterPro" id="IPR023187">
    <property type="entry name" value="Tscrpt_reg_MarR-type_CS"/>
</dbReference>
<keyword evidence="3" id="KW-0804">Transcription</keyword>
<sequence length="142" mass="14866">MSTPANDDTARLYLAIGRLNRALRRDAREALVGHGGLSALASLIADGPQRAGALAVVEGVTAPAMTRILNSLESLGYVVRTPDPADRRASVVAATPAGEALVLHGRAARLQALQERLDQLDESSRHALVAALGALEELTREG</sequence>
<proteinExistence type="predicted"/>
<dbReference type="Pfam" id="PF01047">
    <property type="entry name" value="MarR"/>
    <property type="match status" value="1"/>
</dbReference>
<dbReference type="InterPro" id="IPR036390">
    <property type="entry name" value="WH_DNA-bd_sf"/>
</dbReference>
<dbReference type="Gene3D" id="1.10.10.10">
    <property type="entry name" value="Winged helix-like DNA-binding domain superfamily/Winged helix DNA-binding domain"/>
    <property type="match status" value="1"/>
</dbReference>
<evidence type="ECO:0000259" key="4">
    <source>
        <dbReference type="PROSITE" id="PS50995"/>
    </source>
</evidence>
<reference evidence="5 6" key="1">
    <citation type="submission" date="2018-11" db="EMBL/GenBank/DDBJ databases">
        <authorList>
            <person name="Li F."/>
        </authorList>
    </citation>
    <scope>NUCLEOTIDE SEQUENCE [LARGE SCALE GENOMIC DNA]</scope>
    <source>
        <strain evidence="5 6">Gsoil 097</strain>
    </source>
</reference>
<dbReference type="RefSeq" id="WP_123227168.1">
    <property type="nucleotide sequence ID" value="NZ_RJSE01000006.1"/>
</dbReference>
<comment type="caution">
    <text evidence="5">The sequence shown here is derived from an EMBL/GenBank/DDBJ whole genome shotgun (WGS) entry which is preliminary data.</text>
</comment>
<evidence type="ECO:0000256" key="2">
    <source>
        <dbReference type="ARBA" id="ARBA00023125"/>
    </source>
</evidence>
<dbReference type="PROSITE" id="PS01117">
    <property type="entry name" value="HTH_MARR_1"/>
    <property type="match status" value="1"/>
</dbReference>
<evidence type="ECO:0000313" key="5">
    <source>
        <dbReference type="EMBL" id="RNL63782.1"/>
    </source>
</evidence>
<accession>A0A3N0CK15</accession>
<dbReference type="SMART" id="SM00347">
    <property type="entry name" value="HTH_MARR"/>
    <property type="match status" value="1"/>
</dbReference>
<evidence type="ECO:0000313" key="6">
    <source>
        <dbReference type="Proteomes" id="UP000267128"/>
    </source>
</evidence>
<dbReference type="OrthoDB" id="8966183at2"/>
<dbReference type="Proteomes" id="UP000267128">
    <property type="component" value="Unassembled WGS sequence"/>
</dbReference>
<organism evidence="5 6">
    <name type="scientific">Nocardioides marmoriginsengisoli</name>
    <dbReference type="NCBI Taxonomy" id="661483"/>
    <lineage>
        <taxon>Bacteria</taxon>
        <taxon>Bacillati</taxon>
        <taxon>Actinomycetota</taxon>
        <taxon>Actinomycetes</taxon>
        <taxon>Propionibacteriales</taxon>
        <taxon>Nocardioidaceae</taxon>
        <taxon>Nocardioides</taxon>
    </lineage>
</organism>
<evidence type="ECO:0000256" key="3">
    <source>
        <dbReference type="ARBA" id="ARBA00023163"/>
    </source>
</evidence>
<dbReference type="SUPFAM" id="SSF46785">
    <property type="entry name" value="Winged helix' DNA-binding domain"/>
    <property type="match status" value="1"/>
</dbReference>
<dbReference type="PANTHER" id="PTHR39515">
    <property type="entry name" value="CONSERVED PROTEIN"/>
    <property type="match status" value="1"/>
</dbReference>
<dbReference type="PANTHER" id="PTHR39515:SF2">
    <property type="entry name" value="HTH-TYPE TRANSCRIPTIONAL REGULATOR RV0880"/>
    <property type="match status" value="1"/>
</dbReference>
<dbReference type="GO" id="GO:0003700">
    <property type="term" value="F:DNA-binding transcription factor activity"/>
    <property type="evidence" value="ECO:0007669"/>
    <property type="project" value="InterPro"/>
</dbReference>
<gene>
    <name evidence="5" type="ORF">EFK50_08635</name>
</gene>
<dbReference type="GO" id="GO:0003677">
    <property type="term" value="F:DNA binding"/>
    <property type="evidence" value="ECO:0007669"/>
    <property type="project" value="UniProtKB-KW"/>
</dbReference>
<name>A0A3N0CK15_9ACTN</name>
<dbReference type="EMBL" id="RJSE01000006">
    <property type="protein sequence ID" value="RNL63782.1"/>
    <property type="molecule type" value="Genomic_DNA"/>
</dbReference>
<protein>
    <submittedName>
        <fullName evidence="5">MarR family transcriptional regulator</fullName>
    </submittedName>
</protein>
<dbReference type="InterPro" id="IPR036388">
    <property type="entry name" value="WH-like_DNA-bd_sf"/>
</dbReference>
<dbReference type="PRINTS" id="PR00598">
    <property type="entry name" value="HTHMARR"/>
</dbReference>
<dbReference type="PROSITE" id="PS50995">
    <property type="entry name" value="HTH_MARR_2"/>
    <property type="match status" value="1"/>
</dbReference>
<keyword evidence="2" id="KW-0238">DNA-binding</keyword>
<dbReference type="InterPro" id="IPR052526">
    <property type="entry name" value="HTH-type_Bedaq_tolerance"/>
</dbReference>